<evidence type="ECO:0000313" key="3">
    <source>
        <dbReference type="Proteomes" id="UP000034508"/>
    </source>
</evidence>
<dbReference type="Pfam" id="PF12651">
    <property type="entry name" value="RHH_3"/>
    <property type="match status" value="1"/>
</dbReference>
<evidence type="ECO:0000259" key="1">
    <source>
        <dbReference type="Pfam" id="PF12651"/>
    </source>
</evidence>
<accession>A0A0G0FX14</accession>
<proteinExistence type="predicted"/>
<dbReference type="InterPro" id="IPR038733">
    <property type="entry name" value="Predicted_DNA_bind_prot_RHH"/>
</dbReference>
<protein>
    <recommendedName>
        <fullName evidence="1">Predicted DNA-binding protein ribbon-helix-helix domain-containing protein</fullName>
    </recommendedName>
</protein>
<dbReference type="EMBL" id="LBSM01000005">
    <property type="protein sequence ID" value="KKQ18385.1"/>
    <property type="molecule type" value="Genomic_DNA"/>
</dbReference>
<reference evidence="2 3" key="1">
    <citation type="journal article" date="2015" name="Nature">
        <title>rRNA introns, odd ribosomes, and small enigmatic genomes across a large radiation of phyla.</title>
        <authorList>
            <person name="Brown C.T."/>
            <person name="Hug L.A."/>
            <person name="Thomas B.C."/>
            <person name="Sharon I."/>
            <person name="Castelle C.J."/>
            <person name="Singh A."/>
            <person name="Wilkins M.J."/>
            <person name="Williams K.H."/>
            <person name="Banfield J.F."/>
        </authorList>
    </citation>
    <scope>NUCLEOTIDE SEQUENCE [LARGE SCALE GENOMIC DNA]</scope>
</reference>
<dbReference type="AlphaFoldDB" id="A0A0G0FX14"/>
<organism evidence="2 3">
    <name type="scientific">Berkelbacteria bacterium GW2011_GWA1_36_9</name>
    <dbReference type="NCBI Taxonomy" id="1618331"/>
    <lineage>
        <taxon>Bacteria</taxon>
        <taxon>Candidatus Berkelbacteria</taxon>
    </lineage>
</organism>
<gene>
    <name evidence="2" type="ORF">US31_C0005G0035</name>
</gene>
<sequence length="87" mass="9915">MKRYQVYLNPNTVSVLDEFEKYTSVSRSKLIREAIDRLALNLAKTFAAQKIAPNDKFILDSLIGQINISSLEQTNYAPKDDSSYLID</sequence>
<dbReference type="Gene3D" id="1.10.1220.10">
    <property type="entry name" value="Met repressor-like"/>
    <property type="match status" value="1"/>
</dbReference>
<comment type="caution">
    <text evidence="2">The sequence shown here is derived from an EMBL/GenBank/DDBJ whole genome shotgun (WGS) entry which is preliminary data.</text>
</comment>
<dbReference type="Proteomes" id="UP000034508">
    <property type="component" value="Unassembled WGS sequence"/>
</dbReference>
<dbReference type="InterPro" id="IPR013321">
    <property type="entry name" value="Arc_rbn_hlx_hlx"/>
</dbReference>
<evidence type="ECO:0000313" key="2">
    <source>
        <dbReference type="EMBL" id="KKQ18385.1"/>
    </source>
</evidence>
<dbReference type="CDD" id="cd21631">
    <property type="entry name" value="RHH_CopG_NikR-like"/>
    <property type="match status" value="1"/>
</dbReference>
<feature type="domain" description="Predicted DNA-binding protein ribbon-helix-helix" evidence="1">
    <location>
        <begin position="3"/>
        <end position="38"/>
    </location>
</feature>
<dbReference type="GO" id="GO:0006355">
    <property type="term" value="P:regulation of DNA-templated transcription"/>
    <property type="evidence" value="ECO:0007669"/>
    <property type="project" value="InterPro"/>
</dbReference>
<name>A0A0G0FX14_9BACT</name>